<dbReference type="Proteomes" id="UP000249464">
    <property type="component" value="Unassembled WGS sequence"/>
</dbReference>
<feature type="compositionally biased region" description="Low complexity" evidence="1">
    <location>
        <begin position="67"/>
        <end position="136"/>
    </location>
</feature>
<protein>
    <submittedName>
        <fullName evidence="2">BQ5605_C012g06966 protein</fullName>
    </submittedName>
</protein>
<evidence type="ECO:0000313" key="3">
    <source>
        <dbReference type="Proteomes" id="UP000249464"/>
    </source>
</evidence>
<organism evidence="2 3">
    <name type="scientific">Microbotryum silenes-dioicae</name>
    <dbReference type="NCBI Taxonomy" id="796604"/>
    <lineage>
        <taxon>Eukaryota</taxon>
        <taxon>Fungi</taxon>
        <taxon>Dikarya</taxon>
        <taxon>Basidiomycota</taxon>
        <taxon>Pucciniomycotina</taxon>
        <taxon>Microbotryomycetes</taxon>
        <taxon>Microbotryales</taxon>
        <taxon>Microbotryaceae</taxon>
        <taxon>Microbotryum</taxon>
    </lineage>
</organism>
<evidence type="ECO:0000256" key="1">
    <source>
        <dbReference type="SAM" id="MobiDB-lite"/>
    </source>
</evidence>
<feature type="region of interest" description="Disordered" evidence="1">
    <location>
        <begin position="1"/>
        <end position="167"/>
    </location>
</feature>
<feature type="compositionally biased region" description="Low complexity" evidence="1">
    <location>
        <begin position="42"/>
        <end position="57"/>
    </location>
</feature>
<dbReference type="EMBL" id="FQNC01000014">
    <property type="protein sequence ID" value="SGY16727.1"/>
    <property type="molecule type" value="Genomic_DNA"/>
</dbReference>
<gene>
    <name evidence="2" type="primary">BQ5605_C012g06966</name>
    <name evidence="2" type="ORF">BQ5605_C012G06966</name>
</gene>
<sequence>MGPNHSQDGMAAPAPLQRSALSATSSSSSSAPLKLTFRLGGASSHAAASTSISISNPNPNPHPTPPASSASLLIPTPAPYASPSSSPWTSTAPLAQPSTSAPSPLAPTPSGSGNRSAPPTPITTSTSSRASSVALSIGPGDAPPKKKQRKPTVKRAPGEAGPGKHWRKGLKGYVLSFVAPRPVNPADSPASDSVSLPAPIEISTPRTSFPIVPSLPGAPAVKASGAAPFLPALPLETRTPAPRRWNRAVIAIKSLRGGWLKLPTWEGHPKSDYAAYKTSLNPPPPPPPVIDVTPGPTGTAGGNAMSQSPSIDPLSPAVLLSQASPSVAPLPSGSAGTLPADPDEAGGAVGTSPLKVEQDAMGDTVMASV</sequence>
<feature type="compositionally biased region" description="Low complexity" evidence="1">
    <location>
        <begin position="19"/>
        <end position="31"/>
    </location>
</feature>
<proteinExistence type="predicted"/>
<accession>A0A2X0NQ15</accession>
<keyword evidence="3" id="KW-1185">Reference proteome</keyword>
<name>A0A2X0NQ15_9BASI</name>
<evidence type="ECO:0000313" key="2">
    <source>
        <dbReference type="EMBL" id="SGY16727.1"/>
    </source>
</evidence>
<feature type="region of interest" description="Disordered" evidence="1">
    <location>
        <begin position="279"/>
        <end position="352"/>
    </location>
</feature>
<reference evidence="2 3" key="1">
    <citation type="submission" date="2016-11" db="EMBL/GenBank/DDBJ databases">
        <authorList>
            <person name="Jaros S."/>
            <person name="Januszkiewicz K."/>
            <person name="Wedrychowicz H."/>
        </authorList>
    </citation>
    <scope>NUCLEOTIDE SEQUENCE [LARGE SCALE GENOMIC DNA]</scope>
</reference>
<dbReference type="AlphaFoldDB" id="A0A2X0NQ15"/>